<evidence type="ECO:0000313" key="2">
    <source>
        <dbReference type="EMBL" id="GAA0169552.1"/>
    </source>
</evidence>
<feature type="compositionally biased region" description="Polar residues" evidence="1">
    <location>
        <begin position="35"/>
        <end position="45"/>
    </location>
</feature>
<sequence length="133" mass="15240">MDDNSMDEHEPHTDEHVEYNRTPIASPDLDPAPISSPNPVATSNLAPSKVLKMLVKMKKTNRLPRPPSTDEVRVGSEIWDHFTKFETPVRAKCIHCGRDYAADSKLMVLNNGIRFKPFFEDNKFFKRTNPVFK</sequence>
<reference evidence="2 3" key="1">
    <citation type="submission" date="2024-01" db="EMBL/GenBank/DDBJ databases">
        <title>The complete chloroplast genome sequence of Lithospermum erythrorhizon: insights into the phylogenetic relationship among Boraginaceae species and the maternal lineages of purple gromwells.</title>
        <authorList>
            <person name="Okada T."/>
            <person name="Watanabe K."/>
        </authorList>
    </citation>
    <scope>NUCLEOTIDE SEQUENCE [LARGE SCALE GENOMIC DNA]</scope>
</reference>
<protein>
    <recommendedName>
        <fullName evidence="4">BED-type domain-containing protein</fullName>
    </recommendedName>
</protein>
<accession>A0AAV3QZG8</accession>
<keyword evidence="3" id="KW-1185">Reference proteome</keyword>
<gene>
    <name evidence="2" type="ORF">LIER_40786</name>
</gene>
<feature type="compositionally biased region" description="Basic and acidic residues" evidence="1">
    <location>
        <begin position="1"/>
        <end position="19"/>
    </location>
</feature>
<dbReference type="AlphaFoldDB" id="A0AAV3QZG8"/>
<dbReference type="EMBL" id="BAABME010024130">
    <property type="protein sequence ID" value="GAA0169552.1"/>
    <property type="molecule type" value="Genomic_DNA"/>
</dbReference>
<organism evidence="2 3">
    <name type="scientific">Lithospermum erythrorhizon</name>
    <name type="common">Purple gromwell</name>
    <name type="synonym">Lithospermum officinale var. erythrorhizon</name>
    <dbReference type="NCBI Taxonomy" id="34254"/>
    <lineage>
        <taxon>Eukaryota</taxon>
        <taxon>Viridiplantae</taxon>
        <taxon>Streptophyta</taxon>
        <taxon>Embryophyta</taxon>
        <taxon>Tracheophyta</taxon>
        <taxon>Spermatophyta</taxon>
        <taxon>Magnoliopsida</taxon>
        <taxon>eudicotyledons</taxon>
        <taxon>Gunneridae</taxon>
        <taxon>Pentapetalae</taxon>
        <taxon>asterids</taxon>
        <taxon>lamiids</taxon>
        <taxon>Boraginales</taxon>
        <taxon>Boraginaceae</taxon>
        <taxon>Boraginoideae</taxon>
        <taxon>Lithospermeae</taxon>
        <taxon>Lithospermum</taxon>
    </lineage>
</organism>
<dbReference type="Proteomes" id="UP001454036">
    <property type="component" value="Unassembled WGS sequence"/>
</dbReference>
<proteinExistence type="predicted"/>
<evidence type="ECO:0008006" key="4">
    <source>
        <dbReference type="Google" id="ProtNLM"/>
    </source>
</evidence>
<feature type="region of interest" description="Disordered" evidence="1">
    <location>
        <begin position="1"/>
        <end position="45"/>
    </location>
</feature>
<evidence type="ECO:0000313" key="3">
    <source>
        <dbReference type="Proteomes" id="UP001454036"/>
    </source>
</evidence>
<name>A0AAV3QZG8_LITER</name>
<comment type="caution">
    <text evidence="2">The sequence shown here is derived from an EMBL/GenBank/DDBJ whole genome shotgun (WGS) entry which is preliminary data.</text>
</comment>
<evidence type="ECO:0000256" key="1">
    <source>
        <dbReference type="SAM" id="MobiDB-lite"/>
    </source>
</evidence>